<comment type="caution">
    <text evidence="3">The sequence shown here is derived from an EMBL/GenBank/DDBJ whole genome shotgun (WGS) entry which is preliminary data.</text>
</comment>
<keyword evidence="3" id="KW-0378">Hydrolase</keyword>
<evidence type="ECO:0000313" key="3">
    <source>
        <dbReference type="EMBL" id="KAF4491545.1"/>
    </source>
</evidence>
<dbReference type="AlphaFoldDB" id="A0A7J6JLR9"/>
<protein>
    <submittedName>
        <fullName evidence="3">Pro-apoptotic serine protease NMA111</fullName>
    </submittedName>
</protein>
<dbReference type="GeneID" id="43612176"/>
<evidence type="ECO:0000313" key="4">
    <source>
        <dbReference type="Proteomes" id="UP000011096"/>
    </source>
</evidence>
<gene>
    <name evidence="3" type="ORF">CGGC5_v002648</name>
</gene>
<sequence>MMINGEIMTKFERFDDILDSNVNGTIRLQLQRGGEDLQFEIDVGDLHVITPNRFVSFAGAIFHTLSYQMARRYAVACQGVFVSGVVGASSFFYVGAGCIILSVGNTKVPDLDTFVKVMEAIPDESKVVVSYKHIADLHTLHHEDICIDRHWFPRMELGIRNDKTGQWDFVKLADPLSPTVSVPGSAHFTKLESLELRHAAAADVVQSLVHIDFVTPLQLDGYPFTRCWTMGLVIDAEKGLVVASRGLLPFDLCDVKVTIAHSVTVSGKICFLHPLENYVIVQYDPQLVGAPVRSARLSTERISPGTLINFVGYNEHRELVHTSTTVTDVRSAEVPATSSIPRYRTPNLDHVTVDTKLSLACGSGVLVSDSGVIQALWFSYLGEWSNHSHKHMFYNMGLATSALLPVVYQVREGIIPSLRMLPVQFSSIALGKAKPRGLSDDWIGKITRANKTRLFMVSRRTVERSEQSTPLLEGDLLLTLNGRLVVEVFDLNAMYNHEVLDVVVIREGREHRLKVNTVTTDDVETDHAI</sequence>
<proteinExistence type="predicted"/>
<keyword evidence="1" id="KW-0812">Transmembrane</keyword>
<evidence type="ECO:0000256" key="1">
    <source>
        <dbReference type="SAM" id="Phobius"/>
    </source>
</evidence>
<feature type="domain" description="PDZ-like" evidence="2">
    <location>
        <begin position="49"/>
        <end position="124"/>
    </location>
</feature>
<dbReference type="CDD" id="cd06719">
    <property type="entry name" value="PDZ2-4_Nma111p-like"/>
    <property type="match status" value="1"/>
</dbReference>
<evidence type="ECO:0000259" key="2">
    <source>
        <dbReference type="Pfam" id="PF12812"/>
    </source>
</evidence>
<dbReference type="InParanoid" id="A0A7J6JLR9"/>
<feature type="transmembrane region" description="Helical" evidence="1">
    <location>
        <begin position="73"/>
        <end position="94"/>
    </location>
</feature>
<keyword evidence="1" id="KW-0472">Membrane</keyword>
<reference evidence="3 4" key="2">
    <citation type="submission" date="2020-04" db="EMBL/GenBank/DDBJ databases">
        <title>Genome sequencing and assembly of multiple isolates from the Colletotrichum gloeosporioides species complex.</title>
        <authorList>
            <person name="Gan P."/>
            <person name="Shirasu K."/>
        </authorList>
    </citation>
    <scope>NUCLEOTIDE SEQUENCE [LARGE SCALE GENOMIC DNA]</scope>
    <source>
        <strain evidence="3 4">Nara gc5</strain>
    </source>
</reference>
<dbReference type="SUPFAM" id="SSF50494">
    <property type="entry name" value="Trypsin-like serine proteases"/>
    <property type="match status" value="1"/>
</dbReference>
<dbReference type="RefSeq" id="XP_031875615.2">
    <property type="nucleotide sequence ID" value="XM_032028068.2"/>
</dbReference>
<keyword evidence="3" id="KW-0645">Protease</keyword>
<dbReference type="GO" id="GO:0006508">
    <property type="term" value="P:proteolysis"/>
    <property type="evidence" value="ECO:0007669"/>
    <property type="project" value="UniProtKB-KW"/>
</dbReference>
<accession>A0A7J6JLR9</accession>
<dbReference type="PANTHER" id="PTHR46366:SF8">
    <property type="entry name" value="PRO-APOPTOTIC SERINE PROTEASE NMA111"/>
    <property type="match status" value="1"/>
</dbReference>
<dbReference type="PANTHER" id="PTHR46366">
    <property type="entry name" value="PRO-APOPTOTIC SERINE PROTEASE NMA111"/>
    <property type="match status" value="1"/>
</dbReference>
<dbReference type="EMBL" id="ANPB02000001">
    <property type="protein sequence ID" value="KAF4491545.1"/>
    <property type="molecule type" value="Genomic_DNA"/>
</dbReference>
<dbReference type="GO" id="GO:0008233">
    <property type="term" value="F:peptidase activity"/>
    <property type="evidence" value="ECO:0007669"/>
    <property type="project" value="UniProtKB-KW"/>
</dbReference>
<dbReference type="InterPro" id="IPR025926">
    <property type="entry name" value="PDZ-like_dom"/>
</dbReference>
<dbReference type="InterPro" id="IPR009003">
    <property type="entry name" value="Peptidase_S1_PA"/>
</dbReference>
<dbReference type="Proteomes" id="UP000011096">
    <property type="component" value="Unassembled WGS sequence"/>
</dbReference>
<dbReference type="OrthoDB" id="4217619at2759"/>
<keyword evidence="1" id="KW-1133">Transmembrane helix</keyword>
<name>A0A7J6JLR9_COLFN</name>
<organism evidence="3 4">
    <name type="scientific">Colletotrichum fructicola (strain Nara gc5)</name>
    <name type="common">Anthracnose fungus</name>
    <name type="synonym">Colletotrichum gloeosporioides (strain Nara gc5)</name>
    <dbReference type="NCBI Taxonomy" id="1213859"/>
    <lineage>
        <taxon>Eukaryota</taxon>
        <taxon>Fungi</taxon>
        <taxon>Dikarya</taxon>
        <taxon>Ascomycota</taxon>
        <taxon>Pezizomycotina</taxon>
        <taxon>Sordariomycetes</taxon>
        <taxon>Hypocreomycetidae</taxon>
        <taxon>Glomerellales</taxon>
        <taxon>Glomerellaceae</taxon>
        <taxon>Colletotrichum</taxon>
        <taxon>Colletotrichum gloeosporioides species complex</taxon>
    </lineage>
</organism>
<reference evidence="3 4" key="1">
    <citation type="submission" date="2012-08" db="EMBL/GenBank/DDBJ databases">
        <authorList>
            <person name="Gan P.H.P."/>
            <person name="Ikeda K."/>
            <person name="Irieda H."/>
            <person name="Narusaka M."/>
            <person name="O'Connell R.J."/>
            <person name="Narusaka Y."/>
            <person name="Takano Y."/>
            <person name="Kubo Y."/>
            <person name="Shirasu K."/>
        </authorList>
    </citation>
    <scope>NUCLEOTIDE SEQUENCE [LARGE SCALE GENOMIC DNA]</scope>
    <source>
        <strain evidence="3 4">Nara gc5</strain>
    </source>
</reference>
<keyword evidence="4" id="KW-1185">Reference proteome</keyword>
<dbReference type="Pfam" id="PF12812">
    <property type="entry name" value="PDZ_1"/>
    <property type="match status" value="1"/>
</dbReference>